<dbReference type="PANTHER" id="PTHR43319:SF3">
    <property type="entry name" value="BETA-LACTAMASE-RELATED DOMAIN-CONTAINING PROTEIN"/>
    <property type="match status" value="1"/>
</dbReference>
<dbReference type="InterPro" id="IPR012338">
    <property type="entry name" value="Beta-lactam/transpept-like"/>
</dbReference>
<proteinExistence type="predicted"/>
<protein>
    <recommendedName>
        <fullName evidence="1">Beta-lactamase-related domain-containing protein</fullName>
    </recommendedName>
</protein>
<name>A0ABQ9FDV9_TEGGR</name>
<comment type="caution">
    <text evidence="2">The sequence shown here is derived from an EMBL/GenBank/DDBJ whole genome shotgun (WGS) entry which is preliminary data.</text>
</comment>
<feature type="domain" description="Beta-lactamase-related" evidence="1">
    <location>
        <begin position="9"/>
        <end position="56"/>
    </location>
</feature>
<evidence type="ECO:0000259" key="1">
    <source>
        <dbReference type="Pfam" id="PF00144"/>
    </source>
</evidence>
<dbReference type="PANTHER" id="PTHR43319">
    <property type="entry name" value="BETA-LACTAMASE-RELATED"/>
    <property type="match status" value="1"/>
</dbReference>
<evidence type="ECO:0000313" key="2">
    <source>
        <dbReference type="EMBL" id="KAJ8314687.1"/>
    </source>
</evidence>
<dbReference type="EMBL" id="JARBDR010000337">
    <property type="protein sequence ID" value="KAJ8314687.1"/>
    <property type="molecule type" value="Genomic_DNA"/>
</dbReference>
<dbReference type="Proteomes" id="UP001217089">
    <property type="component" value="Unassembled WGS sequence"/>
</dbReference>
<keyword evidence="3" id="KW-1185">Reference proteome</keyword>
<feature type="domain" description="Beta-lactamase-related" evidence="1">
    <location>
        <begin position="59"/>
        <end position="88"/>
    </location>
</feature>
<sequence length="105" mass="12489">MFIFILNRKYVSSGRIKGGSFAVYYKGQWLVDLWGGYADEQSKAPWKNDTITILHSMDDYDKPVSHYWPNFAKNGKENITVKILLSHQIWCFKIYHRMKRTEYCT</sequence>
<dbReference type="Gene3D" id="3.40.710.10">
    <property type="entry name" value="DD-peptidase/beta-lactamase superfamily"/>
    <property type="match status" value="1"/>
</dbReference>
<gene>
    <name evidence="2" type="ORF">KUTeg_006837</name>
</gene>
<dbReference type="InterPro" id="IPR001466">
    <property type="entry name" value="Beta-lactam-related"/>
</dbReference>
<dbReference type="SUPFAM" id="SSF56601">
    <property type="entry name" value="beta-lactamase/transpeptidase-like"/>
    <property type="match status" value="1"/>
</dbReference>
<evidence type="ECO:0000313" key="3">
    <source>
        <dbReference type="Proteomes" id="UP001217089"/>
    </source>
</evidence>
<reference evidence="2 3" key="1">
    <citation type="submission" date="2022-12" db="EMBL/GenBank/DDBJ databases">
        <title>Chromosome-level genome of Tegillarca granosa.</title>
        <authorList>
            <person name="Kim J."/>
        </authorList>
    </citation>
    <scope>NUCLEOTIDE SEQUENCE [LARGE SCALE GENOMIC DNA]</scope>
    <source>
        <strain evidence="2">Teg-2019</strain>
        <tissue evidence="2">Adductor muscle</tissue>
    </source>
</reference>
<dbReference type="Pfam" id="PF00144">
    <property type="entry name" value="Beta-lactamase"/>
    <property type="match status" value="2"/>
</dbReference>
<organism evidence="2 3">
    <name type="scientific">Tegillarca granosa</name>
    <name type="common">Malaysian cockle</name>
    <name type="synonym">Anadara granosa</name>
    <dbReference type="NCBI Taxonomy" id="220873"/>
    <lineage>
        <taxon>Eukaryota</taxon>
        <taxon>Metazoa</taxon>
        <taxon>Spiralia</taxon>
        <taxon>Lophotrochozoa</taxon>
        <taxon>Mollusca</taxon>
        <taxon>Bivalvia</taxon>
        <taxon>Autobranchia</taxon>
        <taxon>Pteriomorphia</taxon>
        <taxon>Arcoida</taxon>
        <taxon>Arcoidea</taxon>
        <taxon>Arcidae</taxon>
        <taxon>Tegillarca</taxon>
    </lineage>
</organism>
<dbReference type="InterPro" id="IPR052907">
    <property type="entry name" value="Beta-lactamase/esterase"/>
</dbReference>
<accession>A0ABQ9FDV9</accession>